<dbReference type="PANTHER" id="PTHR12993">
    <property type="entry name" value="N-ACETYLGLUCOSAMINYL-PHOSPHATIDYLINOSITOL DE-N-ACETYLASE-RELATED"/>
    <property type="match status" value="1"/>
</dbReference>
<evidence type="ECO:0000256" key="1">
    <source>
        <dbReference type="SAM" id="SignalP"/>
    </source>
</evidence>
<sequence length="838" mass="93259">MSLELFRNVSCCLLSIASSASLLQAQAIDAPEPQTGSEILWSLQKLDTLGRALYVAAHPDDENTSLISYLSLGRKYDTAYLSLTRGDGGQNLIGPELRDQLGVIRTQELLEARKVDGGQQFFSRARDFGFSKHPDETFRIWDREGVLADTVWVIRNFQPDVLITRFSPVPGTTHGHHTASTILALEAFEAAADPERFPEQLDFVNTWQAKRVVWNTSSWFFRNNNVTFDEEKYSRLDVGGFEPLLGRSYNEIASVSRSMHLSQGFGTSIDRGSRIEYFEHLAGAPVEGDIFSGVDTTWDRVEGSDTVQLKVKEVIASFDVTNPAKSVPALLELRDAIGSLPETNWALRKRAELDRIVLSCMGLDLRALSSDHYVQNGDVMRISIELINRSQVAARLAGVAVPFVDLVEQPNLELRFNERINHNLTASISEDTPLPQPYWLEKEGSLGMFDVEDQLLIGKAENDPAFYAEVAIEVMGRSILVGLPIEYRDVDPAKGETIRPVRNLPAAAVEFANPVSLFPNYISRQVDVSVSALLDDVSGQLSLELPRGWKVEPEYYEVETIRSGGSRNYSFTVTPRPAAEQVSIAARLSTMSGEFKQSVAQIEYEHIREQTVFARAETRAVSLEVARLGQRVGYLPGAGDVVPASIREIGYEVVELSAESFDPNVLASLDTVVVGIRAYNTIDNIEAIMEDLFRFTEKGGTVVVQYNTNRALKTHKFAPYSLNISRDRVTDETADVRVIAPEHPVMNVPNQISAEDFEHWTQERGLYFPNSWDRAFQPIFSINDPGETPSEGSLLVAPYGEGYFVYTGISWFRQLPAGVPGAYRIFANILSLGHDPES</sequence>
<gene>
    <name evidence="2" type="ORF">IEN85_21840</name>
</gene>
<dbReference type="AlphaFoldDB" id="A0A927FD28"/>
<name>A0A927FD28_9BACT</name>
<feature type="signal peptide" evidence="1">
    <location>
        <begin position="1"/>
        <end position="27"/>
    </location>
</feature>
<comment type="caution">
    <text evidence="2">The sequence shown here is derived from an EMBL/GenBank/DDBJ whole genome shotgun (WGS) entry which is preliminary data.</text>
</comment>
<dbReference type="GO" id="GO:0016811">
    <property type="term" value="F:hydrolase activity, acting on carbon-nitrogen (but not peptide) bonds, in linear amides"/>
    <property type="evidence" value="ECO:0007669"/>
    <property type="project" value="TreeGrafter"/>
</dbReference>
<dbReference type="RefSeq" id="WP_191619221.1">
    <property type="nucleotide sequence ID" value="NZ_JACYFG010000051.1"/>
</dbReference>
<dbReference type="Gene3D" id="3.40.50.10320">
    <property type="entry name" value="LmbE-like"/>
    <property type="match status" value="1"/>
</dbReference>
<evidence type="ECO:0000313" key="3">
    <source>
        <dbReference type="Proteomes" id="UP000622317"/>
    </source>
</evidence>
<dbReference type="SUPFAM" id="SSF52317">
    <property type="entry name" value="Class I glutamine amidotransferase-like"/>
    <property type="match status" value="1"/>
</dbReference>
<dbReference type="InterPro" id="IPR029062">
    <property type="entry name" value="Class_I_gatase-like"/>
</dbReference>
<organism evidence="2 3">
    <name type="scientific">Pelagicoccus enzymogenes</name>
    <dbReference type="NCBI Taxonomy" id="2773457"/>
    <lineage>
        <taxon>Bacteria</taxon>
        <taxon>Pseudomonadati</taxon>
        <taxon>Verrucomicrobiota</taxon>
        <taxon>Opitutia</taxon>
        <taxon>Puniceicoccales</taxon>
        <taxon>Pelagicoccaceae</taxon>
        <taxon>Pelagicoccus</taxon>
    </lineage>
</organism>
<dbReference type="Proteomes" id="UP000622317">
    <property type="component" value="Unassembled WGS sequence"/>
</dbReference>
<proteinExistence type="predicted"/>
<feature type="chain" id="PRO_5037611856" evidence="1">
    <location>
        <begin position="28"/>
        <end position="838"/>
    </location>
</feature>
<dbReference type="Pfam" id="PF02585">
    <property type="entry name" value="PIG-L"/>
    <property type="match status" value="1"/>
</dbReference>
<accession>A0A927FD28</accession>
<dbReference type="SUPFAM" id="SSF102588">
    <property type="entry name" value="LmbE-like"/>
    <property type="match status" value="1"/>
</dbReference>
<keyword evidence="1" id="KW-0732">Signal</keyword>
<dbReference type="InterPro" id="IPR003737">
    <property type="entry name" value="GlcNAc_PI_deacetylase-related"/>
</dbReference>
<dbReference type="PANTHER" id="PTHR12993:SF11">
    <property type="entry name" value="N-ACETYLGLUCOSAMINYL-PHOSPHATIDYLINOSITOL DE-N-ACETYLASE"/>
    <property type="match status" value="1"/>
</dbReference>
<reference evidence="2" key="1">
    <citation type="submission" date="2020-09" db="EMBL/GenBank/DDBJ databases">
        <title>Pelagicoccus enzymogenes sp. nov. with an EPS production, isolated from marine sediment.</title>
        <authorList>
            <person name="Feng X."/>
        </authorList>
    </citation>
    <scope>NUCLEOTIDE SEQUENCE</scope>
    <source>
        <strain evidence="2">NFK12</strain>
    </source>
</reference>
<dbReference type="InterPro" id="IPR024078">
    <property type="entry name" value="LmbE-like_dom_sf"/>
</dbReference>
<protein>
    <submittedName>
        <fullName evidence="2">PIG-L family deacetylase</fullName>
    </submittedName>
</protein>
<keyword evidence="3" id="KW-1185">Reference proteome</keyword>
<evidence type="ECO:0000313" key="2">
    <source>
        <dbReference type="EMBL" id="MBD5782156.1"/>
    </source>
</evidence>
<dbReference type="EMBL" id="JACYFG010000051">
    <property type="protein sequence ID" value="MBD5782156.1"/>
    <property type="molecule type" value="Genomic_DNA"/>
</dbReference>